<dbReference type="GO" id="GO:0052855">
    <property type="term" value="F:ADP-dependent NAD(P)H-hydrate dehydratase activity"/>
    <property type="evidence" value="ECO:0007669"/>
    <property type="project" value="UniProtKB-UniRule"/>
</dbReference>
<comment type="catalytic activity">
    <reaction evidence="15 17 19">
        <text>(6S)-NADHX + ADP = AMP + phosphate + NADH + H(+)</text>
        <dbReference type="Rhea" id="RHEA:32223"/>
        <dbReference type="ChEBI" id="CHEBI:15378"/>
        <dbReference type="ChEBI" id="CHEBI:43474"/>
        <dbReference type="ChEBI" id="CHEBI:57945"/>
        <dbReference type="ChEBI" id="CHEBI:64074"/>
        <dbReference type="ChEBI" id="CHEBI:456215"/>
        <dbReference type="ChEBI" id="CHEBI:456216"/>
        <dbReference type="EC" id="4.2.1.136"/>
    </reaction>
</comment>
<gene>
    <name evidence="18" type="primary">nnrE</name>
    <name evidence="17" type="synonym">nnrD</name>
    <name evidence="22" type="ORF">FOY91_19235</name>
</gene>
<dbReference type="Pfam" id="PF01256">
    <property type="entry name" value="Carb_kinase"/>
    <property type="match status" value="1"/>
</dbReference>
<dbReference type="HAMAP" id="MF_01965">
    <property type="entry name" value="NADHX_dehydratase"/>
    <property type="match status" value="1"/>
</dbReference>
<evidence type="ECO:0000256" key="5">
    <source>
        <dbReference type="ARBA" id="ARBA00022723"/>
    </source>
</evidence>
<dbReference type="GO" id="GO:0052856">
    <property type="term" value="F:NAD(P)HX epimerase activity"/>
    <property type="evidence" value="ECO:0007669"/>
    <property type="project" value="UniProtKB-UniRule"/>
</dbReference>
<comment type="function">
    <text evidence="18">Catalyzes the epimerization of the S- and R-forms of NAD(P)HX, a damaged form of NAD(P)H that is a result of enzymatic or heat-dependent hydration. This is a prerequisite for the S-specific NAD(P)H-hydrate dehydratase to allow the repair of both epimers of NAD(P)HX.</text>
</comment>
<dbReference type="EC" id="4.2.1.136" evidence="19"/>
<comment type="catalytic activity">
    <reaction evidence="2 18 19">
        <text>(6R)-NADPHX = (6S)-NADPHX</text>
        <dbReference type="Rhea" id="RHEA:32227"/>
        <dbReference type="ChEBI" id="CHEBI:64076"/>
        <dbReference type="ChEBI" id="CHEBI:64077"/>
        <dbReference type="EC" id="5.1.99.6"/>
    </reaction>
</comment>
<evidence type="ECO:0000256" key="2">
    <source>
        <dbReference type="ARBA" id="ARBA00000909"/>
    </source>
</evidence>
<comment type="similarity">
    <text evidence="18">Belongs to the NnrE/AIBP family.</text>
</comment>
<feature type="domain" description="YjeF C-terminal" evidence="20">
    <location>
        <begin position="209"/>
        <end position="459"/>
    </location>
</feature>
<evidence type="ECO:0000256" key="13">
    <source>
        <dbReference type="ARBA" id="ARBA00023268"/>
    </source>
</evidence>
<reference evidence="22 23" key="1">
    <citation type="submission" date="2019-07" db="EMBL/GenBank/DDBJ databases">
        <title>Sphingomonas solaris sp. nov., isolated from a solar panel from Boston, Massachusetts.</title>
        <authorList>
            <person name="Tanner K."/>
            <person name="Pascual J."/>
            <person name="Mancuso C."/>
            <person name="Pereto J."/>
            <person name="Khalil A."/>
            <person name="Vilanova C."/>
        </authorList>
    </citation>
    <scope>NUCLEOTIDE SEQUENCE [LARGE SCALE GENOMIC DNA]</scope>
    <source>
        <strain evidence="22 23">R4DWN</strain>
    </source>
</reference>
<dbReference type="Gene3D" id="3.40.1190.20">
    <property type="match status" value="1"/>
</dbReference>
<protein>
    <recommendedName>
        <fullName evidence="19">Bifunctional NAD(P)H-hydrate repair enzyme</fullName>
    </recommendedName>
    <alternativeName>
        <fullName evidence="19">Nicotinamide nucleotide repair protein</fullName>
    </alternativeName>
    <domain>
        <recommendedName>
            <fullName evidence="19">ADP-dependent (S)-NAD(P)H-hydrate dehydratase</fullName>
            <ecNumber evidence="19">4.2.1.136</ecNumber>
        </recommendedName>
        <alternativeName>
            <fullName evidence="19">ADP-dependent NAD(P)HX dehydratase</fullName>
        </alternativeName>
    </domain>
    <domain>
        <recommendedName>
            <fullName evidence="19">NAD(P)H-hydrate epimerase</fullName>
            <ecNumber evidence="19">5.1.99.6</ecNumber>
        </recommendedName>
    </domain>
</protein>
<name>A0A558QTE5_9SPHN</name>
<dbReference type="SUPFAM" id="SSF53613">
    <property type="entry name" value="Ribokinase-like"/>
    <property type="match status" value="1"/>
</dbReference>
<feature type="binding site" evidence="18">
    <location>
        <position position="154"/>
    </location>
    <ligand>
        <name>K(+)</name>
        <dbReference type="ChEBI" id="CHEBI:29103"/>
    </ligand>
</feature>
<feature type="binding site" evidence="17">
    <location>
        <position position="406"/>
    </location>
    <ligand>
        <name>(6S)-NADPHX</name>
        <dbReference type="ChEBI" id="CHEBI:64076"/>
    </ligand>
</feature>
<feature type="binding site" evidence="17">
    <location>
        <position position="405"/>
    </location>
    <ligand>
        <name>AMP</name>
        <dbReference type="ChEBI" id="CHEBI:456215"/>
    </ligand>
</feature>
<evidence type="ECO:0000256" key="4">
    <source>
        <dbReference type="ARBA" id="ARBA00009524"/>
    </source>
</evidence>
<evidence type="ECO:0000256" key="9">
    <source>
        <dbReference type="ARBA" id="ARBA00022958"/>
    </source>
</evidence>
<keyword evidence="13" id="KW-0511">Multifunctional enzyme</keyword>
<comment type="similarity">
    <text evidence="3 19">In the N-terminal section; belongs to the NnrE/AIBP family.</text>
</comment>
<proteinExistence type="inferred from homology"/>
<comment type="cofactor">
    <cofactor evidence="17">
        <name>Mg(2+)</name>
        <dbReference type="ChEBI" id="CHEBI:18420"/>
    </cofactor>
</comment>
<dbReference type="PIRSF" id="PIRSF017184">
    <property type="entry name" value="Nnr"/>
    <property type="match status" value="1"/>
</dbReference>
<comment type="catalytic activity">
    <reaction evidence="1 18 19">
        <text>(6R)-NADHX = (6S)-NADHX</text>
        <dbReference type="Rhea" id="RHEA:32215"/>
        <dbReference type="ChEBI" id="CHEBI:64074"/>
        <dbReference type="ChEBI" id="CHEBI:64075"/>
        <dbReference type="EC" id="5.1.99.6"/>
    </reaction>
</comment>
<evidence type="ECO:0000256" key="19">
    <source>
        <dbReference type="PIRNR" id="PIRNR017184"/>
    </source>
</evidence>
<feature type="binding site" evidence="18">
    <location>
        <position position="151"/>
    </location>
    <ligand>
        <name>(6S)-NADPHX</name>
        <dbReference type="ChEBI" id="CHEBI:64076"/>
    </ligand>
</feature>
<feature type="binding site" evidence="18">
    <location>
        <begin position="122"/>
        <end position="128"/>
    </location>
    <ligand>
        <name>(6S)-NADPHX</name>
        <dbReference type="ChEBI" id="CHEBI:64076"/>
    </ligand>
</feature>
<dbReference type="OrthoDB" id="9806925at2"/>
<evidence type="ECO:0000313" key="23">
    <source>
        <dbReference type="Proteomes" id="UP000318681"/>
    </source>
</evidence>
<comment type="cofactor">
    <cofactor evidence="18 19">
        <name>K(+)</name>
        <dbReference type="ChEBI" id="CHEBI:29103"/>
    </cofactor>
    <text evidence="18 19">Binds 1 potassium ion per subunit.</text>
</comment>
<evidence type="ECO:0000256" key="18">
    <source>
        <dbReference type="HAMAP-Rule" id="MF_01966"/>
    </source>
</evidence>
<dbReference type="InterPro" id="IPR029056">
    <property type="entry name" value="Ribokinase-like"/>
</dbReference>
<feature type="binding site" evidence="18">
    <location>
        <position position="62"/>
    </location>
    <ligand>
        <name>K(+)</name>
        <dbReference type="ChEBI" id="CHEBI:29103"/>
    </ligand>
</feature>
<dbReference type="PROSITE" id="PS01050">
    <property type="entry name" value="YJEF_C_2"/>
    <property type="match status" value="1"/>
</dbReference>
<dbReference type="InterPro" id="IPR036652">
    <property type="entry name" value="YjeF_N_dom_sf"/>
</dbReference>
<evidence type="ECO:0000259" key="21">
    <source>
        <dbReference type="PROSITE" id="PS51385"/>
    </source>
</evidence>
<comment type="subunit">
    <text evidence="17">Homotetramer.</text>
</comment>
<dbReference type="HAMAP" id="MF_01966">
    <property type="entry name" value="NADHX_epimerase"/>
    <property type="match status" value="1"/>
</dbReference>
<dbReference type="Proteomes" id="UP000318681">
    <property type="component" value="Unassembled WGS sequence"/>
</dbReference>
<dbReference type="RefSeq" id="WP_145155373.1">
    <property type="nucleotide sequence ID" value="NZ_VNIM01000127.1"/>
</dbReference>
<comment type="catalytic activity">
    <reaction evidence="16 17 19">
        <text>(6S)-NADPHX + ADP = AMP + phosphate + NADPH + H(+)</text>
        <dbReference type="Rhea" id="RHEA:32235"/>
        <dbReference type="ChEBI" id="CHEBI:15378"/>
        <dbReference type="ChEBI" id="CHEBI:43474"/>
        <dbReference type="ChEBI" id="CHEBI:57783"/>
        <dbReference type="ChEBI" id="CHEBI:64076"/>
        <dbReference type="ChEBI" id="CHEBI:456215"/>
        <dbReference type="ChEBI" id="CHEBI:456216"/>
        <dbReference type="EC" id="4.2.1.136"/>
    </reaction>
</comment>
<evidence type="ECO:0000256" key="10">
    <source>
        <dbReference type="ARBA" id="ARBA00023027"/>
    </source>
</evidence>
<feature type="binding site" evidence="17">
    <location>
        <position position="343"/>
    </location>
    <ligand>
        <name>(6S)-NADPHX</name>
        <dbReference type="ChEBI" id="CHEBI:64076"/>
    </ligand>
</feature>
<dbReference type="EMBL" id="VNIM01000127">
    <property type="protein sequence ID" value="TVV70388.1"/>
    <property type="molecule type" value="Genomic_DNA"/>
</dbReference>
<dbReference type="GO" id="GO:0046496">
    <property type="term" value="P:nicotinamide nucleotide metabolic process"/>
    <property type="evidence" value="ECO:0007669"/>
    <property type="project" value="UniProtKB-UniRule"/>
</dbReference>
<dbReference type="CDD" id="cd01171">
    <property type="entry name" value="YXKO-related"/>
    <property type="match status" value="1"/>
</dbReference>
<evidence type="ECO:0000256" key="11">
    <source>
        <dbReference type="ARBA" id="ARBA00023235"/>
    </source>
</evidence>
<feature type="binding site" evidence="17">
    <location>
        <position position="294"/>
    </location>
    <ligand>
        <name>(6S)-NADPHX</name>
        <dbReference type="ChEBI" id="CHEBI:64076"/>
    </ligand>
</feature>
<dbReference type="PANTHER" id="PTHR12592:SF0">
    <property type="entry name" value="ATP-DEPENDENT (S)-NAD(P)H-HYDRATE DEHYDRATASE"/>
    <property type="match status" value="1"/>
</dbReference>
<sequence length="460" mass="46322">MNRATPRPILTAAETRTAEDAVMAAGTSVDALMERAGAGVAEAVWRFGGGMPTLVLCGPGNNGGDGYVAARLLAERGVTVTVAASDKPRTAAAGTARAGWTGPVIPLADAQPAALLLDCLYGTGLKRGLEEEEANRLRDLAAAATLRIAVDLPSGVATDDGVLLSDVPRFHLTVALGALKPAHRLQPAADRCGRVVVADIGLGALADDLVEVARPRLSVPTADAHKYTRGLVAVVGGAMPGASLLTAGAAQRLAGYVMLGGGAAGGGHAGGTLALVHRDGLDDPRIGVVVIGPGLGRNDAAAERLEQALRCGHRLVIDADALMLLGGPERLRAQAHLPILTPHEGEFATLFGPLPGSKVDRARAAAVRANAVVLLKGADSVVAHPDGRAAIAAPAPGWLASAGTGDVLAGIVAGLATRLDPFDAACAALWLHGEAARRAGPGLIADDLLIHLPAAIGACL</sequence>
<evidence type="ECO:0000256" key="15">
    <source>
        <dbReference type="ARBA" id="ARBA00048238"/>
    </source>
</evidence>
<comment type="caution">
    <text evidence="18">Lacks conserved residue(s) required for the propagation of feature annotation.</text>
</comment>
<dbReference type="PANTHER" id="PTHR12592">
    <property type="entry name" value="ATP-DEPENDENT (S)-NAD(P)H-HYDRATE DEHYDRATASE FAMILY MEMBER"/>
    <property type="match status" value="1"/>
</dbReference>
<dbReference type="PROSITE" id="PS51383">
    <property type="entry name" value="YJEF_C_3"/>
    <property type="match status" value="1"/>
</dbReference>
<dbReference type="Gene3D" id="3.40.50.10260">
    <property type="entry name" value="YjeF N-terminal domain"/>
    <property type="match status" value="1"/>
</dbReference>
<dbReference type="PROSITE" id="PS01049">
    <property type="entry name" value="YJEF_C_1"/>
    <property type="match status" value="1"/>
</dbReference>
<dbReference type="AlphaFoldDB" id="A0A558QTE5"/>
<dbReference type="GO" id="GO:0110051">
    <property type="term" value="P:metabolite repair"/>
    <property type="evidence" value="ECO:0007669"/>
    <property type="project" value="TreeGrafter"/>
</dbReference>
<evidence type="ECO:0000256" key="17">
    <source>
        <dbReference type="HAMAP-Rule" id="MF_01965"/>
    </source>
</evidence>
<dbReference type="GO" id="GO:0046872">
    <property type="term" value="F:metal ion binding"/>
    <property type="evidence" value="ECO:0007669"/>
    <property type="project" value="UniProtKB-UniRule"/>
</dbReference>
<feature type="binding site" evidence="17">
    <location>
        <begin position="376"/>
        <end position="380"/>
    </location>
    <ligand>
        <name>AMP</name>
        <dbReference type="ChEBI" id="CHEBI:456215"/>
    </ligand>
</feature>
<accession>A0A558QTE5</accession>
<feature type="binding site" evidence="18">
    <location>
        <begin position="61"/>
        <end position="65"/>
    </location>
    <ligand>
        <name>(6S)-NADPHX</name>
        <dbReference type="ChEBI" id="CHEBI:64076"/>
    </ligand>
</feature>
<keyword evidence="8 17" id="KW-0521">NADP</keyword>
<evidence type="ECO:0000256" key="16">
    <source>
        <dbReference type="ARBA" id="ARBA00049209"/>
    </source>
</evidence>
<dbReference type="Pfam" id="PF03853">
    <property type="entry name" value="YjeF_N"/>
    <property type="match status" value="1"/>
</dbReference>
<feature type="binding site" evidence="17">
    <location>
        <position position="242"/>
    </location>
    <ligand>
        <name>(6S)-NADPHX</name>
        <dbReference type="ChEBI" id="CHEBI:64076"/>
    </ligand>
</feature>
<evidence type="ECO:0000256" key="12">
    <source>
        <dbReference type="ARBA" id="ARBA00023239"/>
    </source>
</evidence>
<comment type="similarity">
    <text evidence="17">Belongs to the NnrD/CARKD family.</text>
</comment>
<comment type="similarity">
    <text evidence="4 19">In the C-terminal section; belongs to the NnrD/CARKD family.</text>
</comment>
<evidence type="ECO:0000259" key="20">
    <source>
        <dbReference type="PROSITE" id="PS51383"/>
    </source>
</evidence>
<dbReference type="EC" id="5.1.99.6" evidence="19"/>
<keyword evidence="5 18" id="KW-0479">Metal-binding</keyword>
<dbReference type="InterPro" id="IPR004443">
    <property type="entry name" value="YjeF_N_dom"/>
</dbReference>
<feature type="binding site" evidence="18">
    <location>
        <position position="118"/>
    </location>
    <ligand>
        <name>K(+)</name>
        <dbReference type="ChEBI" id="CHEBI:29103"/>
    </ligand>
</feature>
<dbReference type="SUPFAM" id="SSF64153">
    <property type="entry name" value="YjeF N-terminal domain-like"/>
    <property type="match status" value="1"/>
</dbReference>
<evidence type="ECO:0000256" key="7">
    <source>
        <dbReference type="ARBA" id="ARBA00022840"/>
    </source>
</evidence>
<evidence type="ECO:0000256" key="1">
    <source>
        <dbReference type="ARBA" id="ARBA00000013"/>
    </source>
</evidence>
<comment type="function">
    <text evidence="17">Catalyzes the dehydration of the S-form of NAD(P)HX at the expense of ADP, which is converted to AMP. Together with NAD(P)HX epimerase, which catalyzes the epimerization of the S- and R-forms, the enzyme allows the repair of both epimers of NAD(P)HX, a damaged form of NAD(P)H that is a result of enzymatic or heat-dependent hydration.</text>
</comment>
<comment type="function">
    <text evidence="14 19">Bifunctional enzyme that catalyzes the epimerization of the S- and R-forms of NAD(P)HX and the dehydration of the S-form of NAD(P)HX at the expense of ADP, which is converted to AMP. This allows the repair of both epimers of NAD(P)HX, a damaged form of NAD(P)H that is a result of enzymatic or heat-dependent hydration.</text>
</comment>
<feature type="domain" description="YjeF N-terminal" evidence="21">
    <location>
        <begin position="10"/>
        <end position="208"/>
    </location>
</feature>
<keyword evidence="7 17" id="KW-0067">ATP-binding</keyword>
<keyword evidence="10 17" id="KW-0520">NAD</keyword>
<evidence type="ECO:0000256" key="8">
    <source>
        <dbReference type="ARBA" id="ARBA00022857"/>
    </source>
</evidence>
<dbReference type="GO" id="GO:0005524">
    <property type="term" value="F:ATP binding"/>
    <property type="evidence" value="ECO:0007669"/>
    <property type="project" value="UniProtKB-UniRule"/>
</dbReference>
<dbReference type="InterPro" id="IPR000631">
    <property type="entry name" value="CARKD"/>
</dbReference>
<comment type="caution">
    <text evidence="22">The sequence shown here is derived from an EMBL/GenBank/DDBJ whole genome shotgun (WGS) entry which is preliminary data.</text>
</comment>
<evidence type="ECO:0000256" key="3">
    <source>
        <dbReference type="ARBA" id="ARBA00006001"/>
    </source>
</evidence>
<evidence type="ECO:0000256" key="6">
    <source>
        <dbReference type="ARBA" id="ARBA00022741"/>
    </source>
</evidence>
<keyword evidence="9 18" id="KW-0630">Potassium</keyword>
<keyword evidence="12 17" id="KW-0456">Lyase</keyword>
<organism evidence="22 23">
    <name type="scientific">Alterirhizorhabdus solaris</name>
    <dbReference type="NCBI Taxonomy" id="2529389"/>
    <lineage>
        <taxon>Bacteria</taxon>
        <taxon>Pseudomonadati</taxon>
        <taxon>Pseudomonadota</taxon>
        <taxon>Alphaproteobacteria</taxon>
        <taxon>Sphingomonadales</taxon>
        <taxon>Rhizorhabdaceae</taxon>
        <taxon>Alterirhizorhabdus</taxon>
    </lineage>
</organism>
<dbReference type="InterPro" id="IPR030677">
    <property type="entry name" value="Nnr"/>
</dbReference>
<keyword evidence="6 17" id="KW-0547">Nucleotide-binding</keyword>
<dbReference type="PROSITE" id="PS51385">
    <property type="entry name" value="YJEF_N"/>
    <property type="match status" value="1"/>
</dbReference>
<dbReference type="InterPro" id="IPR017953">
    <property type="entry name" value="Carbohydrate_kinase_pred_CS"/>
</dbReference>
<evidence type="ECO:0000313" key="22">
    <source>
        <dbReference type="EMBL" id="TVV70388.1"/>
    </source>
</evidence>
<keyword evidence="23" id="KW-1185">Reference proteome</keyword>
<dbReference type="NCBIfam" id="TIGR00197">
    <property type="entry name" value="yjeF_nterm"/>
    <property type="match status" value="1"/>
</dbReference>
<keyword evidence="11 18" id="KW-0413">Isomerase</keyword>
<evidence type="ECO:0000256" key="14">
    <source>
        <dbReference type="ARBA" id="ARBA00025153"/>
    </source>
</evidence>